<accession>A0AA40MKK4</accession>
<feature type="region of interest" description="Disordered" evidence="2">
    <location>
        <begin position="21"/>
        <end position="62"/>
    </location>
</feature>
<feature type="compositionally biased region" description="Pro residues" evidence="2">
    <location>
        <begin position="47"/>
        <end position="56"/>
    </location>
</feature>
<dbReference type="Gene3D" id="2.60.450.10">
    <property type="entry name" value="Lipopolysaccharide (LPS) transport protein A like domain"/>
    <property type="match status" value="1"/>
</dbReference>
<keyword evidence="1" id="KW-0998">Cell outer membrane</keyword>
<comment type="caution">
    <text evidence="5">The sequence shown here is derived from an EMBL/GenBank/DDBJ whole genome shotgun (WGS) entry which is preliminary data.</text>
</comment>
<evidence type="ECO:0000256" key="3">
    <source>
        <dbReference type="SAM" id="SignalP"/>
    </source>
</evidence>
<feature type="compositionally biased region" description="Low complexity" evidence="2">
    <location>
        <begin position="21"/>
        <end position="46"/>
    </location>
</feature>
<dbReference type="AlphaFoldDB" id="A0AA40MKK4"/>
<organism evidence="5 6">
    <name type="scientific">Staphylococcus aureus</name>
    <dbReference type="NCBI Taxonomy" id="1280"/>
    <lineage>
        <taxon>Bacteria</taxon>
        <taxon>Bacillati</taxon>
        <taxon>Bacillota</taxon>
        <taxon>Bacilli</taxon>
        <taxon>Bacillales</taxon>
        <taxon>Staphylococcaceae</taxon>
        <taxon>Staphylococcus</taxon>
    </lineage>
</organism>
<dbReference type="GO" id="GO:1990351">
    <property type="term" value="C:transporter complex"/>
    <property type="evidence" value="ECO:0007669"/>
    <property type="project" value="TreeGrafter"/>
</dbReference>
<dbReference type="PANTHER" id="PTHR30189:SF1">
    <property type="entry name" value="LPS-ASSEMBLY PROTEIN LPTD"/>
    <property type="match status" value="1"/>
</dbReference>
<sequence>MTRKGLLLSAALGLCLAAEARAQTQTEPTQGTPAPAPAAVPSLQAPPVEPPPPSPTALPEGDDQIQFTADQLDYDNEQDVVTATGDVRLYRRSERLRADKVLWNRKSGQVVAEGNVVLVNPQGDSAYGDKVELTDTLKDGVVQNMLVVLDAGGRIAAQHGERHEDGSFTVQNAAYTPCSVSDAENCPKEPTWKVTADRVIYEPDKKRL</sequence>
<evidence type="ECO:0000313" key="6">
    <source>
        <dbReference type="Proteomes" id="UP000032274"/>
    </source>
</evidence>
<dbReference type="Pfam" id="PF03968">
    <property type="entry name" value="LptD_N"/>
    <property type="match status" value="1"/>
</dbReference>
<dbReference type="GO" id="GO:0009279">
    <property type="term" value="C:cell outer membrane"/>
    <property type="evidence" value="ECO:0007669"/>
    <property type="project" value="TreeGrafter"/>
</dbReference>
<protein>
    <submittedName>
        <fullName evidence="5">Organic solvent tolerance protein</fullName>
    </submittedName>
</protein>
<dbReference type="InterPro" id="IPR005653">
    <property type="entry name" value="OstA-like_N"/>
</dbReference>
<evidence type="ECO:0000313" key="5">
    <source>
        <dbReference type="EMBL" id="KIU00416.1"/>
    </source>
</evidence>
<dbReference type="Proteomes" id="UP000032274">
    <property type="component" value="Unassembled WGS sequence"/>
</dbReference>
<keyword evidence="1" id="KW-0472">Membrane</keyword>
<proteinExistence type="predicted"/>
<evidence type="ECO:0000256" key="2">
    <source>
        <dbReference type="SAM" id="MobiDB-lite"/>
    </source>
</evidence>
<dbReference type="PANTHER" id="PTHR30189">
    <property type="entry name" value="LPS-ASSEMBLY PROTEIN"/>
    <property type="match status" value="1"/>
</dbReference>
<dbReference type="EMBL" id="JXIG01000587">
    <property type="protein sequence ID" value="KIU00416.1"/>
    <property type="molecule type" value="Genomic_DNA"/>
</dbReference>
<feature type="domain" description="Organic solvent tolerance-like N-terminal" evidence="4">
    <location>
        <begin position="68"/>
        <end position="134"/>
    </location>
</feature>
<evidence type="ECO:0000259" key="4">
    <source>
        <dbReference type="Pfam" id="PF03968"/>
    </source>
</evidence>
<feature type="chain" id="PRO_5041233123" evidence="3">
    <location>
        <begin position="23"/>
        <end position="208"/>
    </location>
</feature>
<gene>
    <name evidence="5" type="ORF">QU38_02815</name>
</gene>
<name>A0AA40MKK4_STAAU</name>
<keyword evidence="3" id="KW-0732">Signal</keyword>
<dbReference type="InterPro" id="IPR050218">
    <property type="entry name" value="LptD"/>
</dbReference>
<evidence type="ECO:0000256" key="1">
    <source>
        <dbReference type="ARBA" id="ARBA00023237"/>
    </source>
</evidence>
<feature type="signal peptide" evidence="3">
    <location>
        <begin position="1"/>
        <end position="22"/>
    </location>
</feature>
<reference evidence="5 6" key="1">
    <citation type="submission" date="2015-01" db="EMBL/GenBank/DDBJ databases">
        <title>Characterization of Swiss Staphylococcus aureus strains involved in food poisoning.</title>
        <authorList>
            <person name="Crovadore J."/>
            <person name="Chablais R."/>
            <person name="Tonacini J."/>
            <person name="Schnyder B."/>
            <person name="Lefort F."/>
        </authorList>
    </citation>
    <scope>NUCLEOTIDE SEQUENCE [LARGE SCALE GENOMIC DNA]</scope>
    <source>
        <strain evidence="5 6">SA-120</strain>
    </source>
</reference>
<feature type="non-terminal residue" evidence="5">
    <location>
        <position position="208"/>
    </location>
</feature>